<dbReference type="InterPro" id="IPR050328">
    <property type="entry name" value="Dev_Immune_Receptor"/>
</dbReference>
<dbReference type="EMBL" id="NBNE01023240">
    <property type="protein sequence ID" value="OWY90333.1"/>
    <property type="molecule type" value="Genomic_DNA"/>
</dbReference>
<accession>A0A225UBF0</accession>
<keyword evidence="3" id="KW-0418">Kinase</keyword>
<reference evidence="4" key="1">
    <citation type="submission" date="2017-03" db="EMBL/GenBank/DDBJ databases">
        <title>Phytopthora megakarya and P. palmivora, two closely related causual agents of cacao black pod achieved similar genome size and gene model numbers by different mechanisms.</title>
        <authorList>
            <person name="Ali S."/>
            <person name="Shao J."/>
            <person name="Larry D.J."/>
            <person name="Kronmiller B."/>
            <person name="Shen D."/>
            <person name="Strem M.D."/>
            <person name="Melnick R.L."/>
            <person name="Guiltinan M.J."/>
            <person name="Tyler B.M."/>
            <person name="Meinhardt L.W."/>
            <person name="Bailey B.A."/>
        </authorList>
    </citation>
    <scope>NUCLEOTIDE SEQUENCE [LARGE SCALE GENOMIC DNA]</scope>
    <source>
        <strain evidence="4">zdho120</strain>
    </source>
</reference>
<gene>
    <name evidence="3" type="ORF">PHMEG_00041581</name>
</gene>
<dbReference type="AlphaFoldDB" id="A0A225UBF0"/>
<evidence type="ECO:0000313" key="3">
    <source>
        <dbReference type="EMBL" id="OWY90333.1"/>
    </source>
</evidence>
<dbReference type="GO" id="GO:0031012">
    <property type="term" value="C:extracellular matrix"/>
    <property type="evidence" value="ECO:0007669"/>
    <property type="project" value="TreeGrafter"/>
</dbReference>
<dbReference type="InterPro" id="IPR032675">
    <property type="entry name" value="LRR_dom_sf"/>
</dbReference>
<evidence type="ECO:0000256" key="2">
    <source>
        <dbReference type="SAM" id="SignalP"/>
    </source>
</evidence>
<proteinExistence type="predicted"/>
<dbReference type="Proteomes" id="UP000198211">
    <property type="component" value="Unassembled WGS sequence"/>
</dbReference>
<feature type="chain" id="PRO_5012850101" evidence="2">
    <location>
        <begin position="24"/>
        <end position="157"/>
    </location>
</feature>
<dbReference type="PANTHER" id="PTHR24373:SF370">
    <property type="entry name" value="FISH-LIPS, ISOFORM E"/>
    <property type="match status" value="1"/>
</dbReference>
<dbReference type="Pfam" id="PF13855">
    <property type="entry name" value="LRR_8"/>
    <property type="match status" value="1"/>
</dbReference>
<keyword evidence="4" id="KW-1185">Reference proteome</keyword>
<keyword evidence="1 2" id="KW-0732">Signal</keyword>
<dbReference type="GO" id="GO:0016301">
    <property type="term" value="F:kinase activity"/>
    <property type="evidence" value="ECO:0007669"/>
    <property type="project" value="UniProtKB-KW"/>
</dbReference>
<protein>
    <submittedName>
        <fullName evidence="3">TKL protein kinase</fullName>
    </submittedName>
</protein>
<evidence type="ECO:0000313" key="4">
    <source>
        <dbReference type="Proteomes" id="UP000198211"/>
    </source>
</evidence>
<dbReference type="SUPFAM" id="SSF52058">
    <property type="entry name" value="L domain-like"/>
    <property type="match status" value="1"/>
</dbReference>
<dbReference type="STRING" id="4795.A0A225UBF0"/>
<feature type="non-terminal residue" evidence="3">
    <location>
        <position position="157"/>
    </location>
</feature>
<sequence length="157" mass="17226">MRRLYWRVCYLLALAVAVKRSKCLRLSQEQLTNITASGNSFVFYSDDAIVTTVSASALAQESSLYLQNNSLTSIPVSFFQAANNATYIDISNNPLTKLETQSFVNMKNLQTILCTNTDITVLPNGLVSSCPLLQTVSFNQSAIRTVGSQAFVNLTVL</sequence>
<dbReference type="Gene3D" id="3.80.10.10">
    <property type="entry name" value="Ribonuclease Inhibitor"/>
    <property type="match status" value="1"/>
</dbReference>
<evidence type="ECO:0000256" key="1">
    <source>
        <dbReference type="ARBA" id="ARBA00022729"/>
    </source>
</evidence>
<dbReference type="GO" id="GO:0005615">
    <property type="term" value="C:extracellular space"/>
    <property type="evidence" value="ECO:0007669"/>
    <property type="project" value="TreeGrafter"/>
</dbReference>
<organism evidence="3 4">
    <name type="scientific">Phytophthora megakarya</name>
    <dbReference type="NCBI Taxonomy" id="4795"/>
    <lineage>
        <taxon>Eukaryota</taxon>
        <taxon>Sar</taxon>
        <taxon>Stramenopiles</taxon>
        <taxon>Oomycota</taxon>
        <taxon>Peronosporomycetes</taxon>
        <taxon>Peronosporales</taxon>
        <taxon>Peronosporaceae</taxon>
        <taxon>Phytophthora</taxon>
    </lineage>
</organism>
<dbReference type="PANTHER" id="PTHR24373">
    <property type="entry name" value="SLIT RELATED LEUCINE-RICH REPEAT NEURONAL PROTEIN"/>
    <property type="match status" value="1"/>
</dbReference>
<dbReference type="OrthoDB" id="1055097at2759"/>
<name>A0A225UBF0_9STRA</name>
<feature type="signal peptide" evidence="2">
    <location>
        <begin position="1"/>
        <end position="23"/>
    </location>
</feature>
<comment type="caution">
    <text evidence="3">The sequence shown here is derived from an EMBL/GenBank/DDBJ whole genome shotgun (WGS) entry which is preliminary data.</text>
</comment>
<dbReference type="InterPro" id="IPR001611">
    <property type="entry name" value="Leu-rich_rpt"/>
</dbReference>
<keyword evidence="3" id="KW-0808">Transferase</keyword>